<sequence length="268" mass="30894">MKIMSTPLLDRLQMKQVQVASLEEAVTLNPARHLVDTVKSHLDMCNTLVAVTRNKTQHKEQQVLDLVKRRSLLGERAVRDLLHPLMGTMTRNVEVTEHLEMAEREKWEREKESQREESTAILRAQIVLVFESTANPYLNSILHPKLEALLHLSSQIIQSREQIRCLEDHNKQLGENLFGPHNNMLQASLRQAKDQYNSLVEETPIWGKSYQKGEVLGAILREHKEVREAVMMGNARKQLDDVKECWLRELEALDIAIRGVDVTLKTQM</sequence>
<accession>A0A7R9JAW3</accession>
<evidence type="ECO:0000313" key="1">
    <source>
        <dbReference type="EMBL" id="CAD7575595.1"/>
    </source>
</evidence>
<protein>
    <submittedName>
        <fullName evidence="1">(California timema) hypothetical protein</fullName>
    </submittedName>
</protein>
<gene>
    <name evidence="1" type="ORF">TCMB3V08_LOCUS8184</name>
</gene>
<proteinExistence type="predicted"/>
<dbReference type="AlphaFoldDB" id="A0A7R9JAW3"/>
<organism evidence="1">
    <name type="scientific">Timema californicum</name>
    <name type="common">California timema</name>
    <name type="synonym">Walking stick</name>
    <dbReference type="NCBI Taxonomy" id="61474"/>
    <lineage>
        <taxon>Eukaryota</taxon>
        <taxon>Metazoa</taxon>
        <taxon>Ecdysozoa</taxon>
        <taxon>Arthropoda</taxon>
        <taxon>Hexapoda</taxon>
        <taxon>Insecta</taxon>
        <taxon>Pterygota</taxon>
        <taxon>Neoptera</taxon>
        <taxon>Polyneoptera</taxon>
        <taxon>Phasmatodea</taxon>
        <taxon>Timematodea</taxon>
        <taxon>Timematoidea</taxon>
        <taxon>Timematidae</taxon>
        <taxon>Timema</taxon>
    </lineage>
</organism>
<dbReference type="EMBL" id="OE183378">
    <property type="protein sequence ID" value="CAD7575595.1"/>
    <property type="molecule type" value="Genomic_DNA"/>
</dbReference>
<name>A0A7R9JAW3_TIMCA</name>
<reference evidence="1" key="1">
    <citation type="submission" date="2020-11" db="EMBL/GenBank/DDBJ databases">
        <authorList>
            <person name="Tran Van P."/>
        </authorList>
    </citation>
    <scope>NUCLEOTIDE SEQUENCE</scope>
</reference>